<dbReference type="InterPro" id="IPR036590">
    <property type="entry name" value="SRAP-like"/>
</dbReference>
<geneLocation type="plasmid" evidence="10">
    <name>pemeittgr7b</name>
</geneLocation>
<dbReference type="EC" id="3.4.-.-" evidence="8"/>
<evidence type="ECO:0000256" key="3">
    <source>
        <dbReference type="ARBA" id="ARBA00022763"/>
    </source>
</evidence>
<dbReference type="Pfam" id="PF02586">
    <property type="entry name" value="SRAP"/>
    <property type="match status" value="1"/>
</dbReference>
<proteinExistence type="inferred from homology"/>
<dbReference type="EMBL" id="CP041240">
    <property type="protein sequence ID" value="QLL64466.1"/>
    <property type="molecule type" value="Genomic_DNA"/>
</dbReference>
<accession>A0A859QVG2</accession>
<dbReference type="InterPro" id="IPR003738">
    <property type="entry name" value="SRAP"/>
</dbReference>
<evidence type="ECO:0000313" key="10">
    <source>
        <dbReference type="Proteomes" id="UP000510721"/>
    </source>
</evidence>
<keyword evidence="3" id="KW-0227">DNA damage</keyword>
<evidence type="ECO:0000256" key="6">
    <source>
        <dbReference type="ARBA" id="ARBA00023125"/>
    </source>
</evidence>
<evidence type="ECO:0000256" key="5">
    <source>
        <dbReference type="ARBA" id="ARBA00023124"/>
    </source>
</evidence>
<evidence type="ECO:0000256" key="8">
    <source>
        <dbReference type="RuleBase" id="RU364100"/>
    </source>
</evidence>
<evidence type="ECO:0000313" key="9">
    <source>
        <dbReference type="EMBL" id="QLL64466.1"/>
    </source>
</evidence>
<dbReference type="KEGG" id="emx:FKV68_23920"/>
<reference evidence="9 10" key="1">
    <citation type="submission" date="2019-06" db="EMBL/GenBank/DDBJ databases">
        <title>Complete genome sequence of Ensifer mexicanus ITTG R7 isolated from nodules of Acacia angustissima (Mill.) Kuntze.</title>
        <authorList>
            <person name="Rincon-Rosales R."/>
            <person name="Rogel M.A."/>
            <person name="Guerrero G."/>
            <person name="Rincon-Molina C.I."/>
            <person name="Lopez-Lopez A."/>
            <person name="Martinez-Romero E."/>
        </authorList>
    </citation>
    <scope>NUCLEOTIDE SEQUENCE [LARGE SCALE GENOMIC DNA]</scope>
    <source>
        <strain evidence="9 10">ITTG R7</strain>
        <plasmid evidence="10">pemeittgr7b</plasmid>
    </source>
</reference>
<gene>
    <name evidence="9" type="ORF">FKV68_23920</name>
</gene>
<dbReference type="GO" id="GO:0016829">
    <property type="term" value="F:lyase activity"/>
    <property type="evidence" value="ECO:0007669"/>
    <property type="project" value="UniProtKB-KW"/>
</dbReference>
<dbReference type="GO" id="GO:0008233">
    <property type="term" value="F:peptidase activity"/>
    <property type="evidence" value="ECO:0007669"/>
    <property type="project" value="UniProtKB-KW"/>
</dbReference>
<comment type="similarity">
    <text evidence="1 8">Belongs to the SOS response-associated peptidase family.</text>
</comment>
<evidence type="ECO:0000256" key="4">
    <source>
        <dbReference type="ARBA" id="ARBA00022801"/>
    </source>
</evidence>
<evidence type="ECO:0000256" key="7">
    <source>
        <dbReference type="ARBA" id="ARBA00023239"/>
    </source>
</evidence>
<keyword evidence="5" id="KW-0190">Covalent protein-DNA linkage</keyword>
<dbReference type="Gene3D" id="3.90.1680.10">
    <property type="entry name" value="SOS response associated peptidase-like"/>
    <property type="match status" value="1"/>
</dbReference>
<dbReference type="GO" id="GO:0006508">
    <property type="term" value="P:proteolysis"/>
    <property type="evidence" value="ECO:0007669"/>
    <property type="project" value="UniProtKB-KW"/>
</dbReference>
<keyword evidence="10" id="KW-1185">Reference proteome</keyword>
<dbReference type="GO" id="GO:0106300">
    <property type="term" value="P:protein-DNA covalent cross-linking repair"/>
    <property type="evidence" value="ECO:0007669"/>
    <property type="project" value="InterPro"/>
</dbReference>
<keyword evidence="6" id="KW-0238">DNA-binding</keyword>
<sequence>MCGRIYIKSTLGDLLRNFSFAATERVEGLANQFPRYNGAPSLYYPIIIRDMVREPDVFGPTFVSARWGLIPSWIKEQKPGRPPPVNARCEGIANNGMFKKAYASRRCLVPIDGFFEWKDIYGTGKNKQPYAIAMQSGGPFALAGIWETWRNPETDEDIRTFCVITCPPNDMMAAIHDRMPVVLHPEDYERWLSIEPDPFDLMKPFPADLMTMWPIDKKVGSPRNDTADILDPTEPAQ</sequence>
<keyword evidence="7" id="KW-0456">Lyase</keyword>
<dbReference type="Proteomes" id="UP000510721">
    <property type="component" value="Plasmid pEmeITTGR7b"/>
</dbReference>
<dbReference type="AlphaFoldDB" id="A0A859QVG2"/>
<name>A0A859QVG2_9HYPH</name>
<organism evidence="9 10">
    <name type="scientific">Sinorhizobium mexicanum</name>
    <dbReference type="NCBI Taxonomy" id="375549"/>
    <lineage>
        <taxon>Bacteria</taxon>
        <taxon>Pseudomonadati</taxon>
        <taxon>Pseudomonadota</taxon>
        <taxon>Alphaproteobacteria</taxon>
        <taxon>Hyphomicrobiales</taxon>
        <taxon>Rhizobiaceae</taxon>
        <taxon>Sinorhizobium/Ensifer group</taxon>
        <taxon>Sinorhizobium</taxon>
    </lineage>
</organism>
<dbReference type="PANTHER" id="PTHR13604:SF0">
    <property type="entry name" value="ABASIC SITE PROCESSING PROTEIN HMCES"/>
    <property type="match status" value="1"/>
</dbReference>
<keyword evidence="2 8" id="KW-0645">Protease</keyword>
<dbReference type="SUPFAM" id="SSF143081">
    <property type="entry name" value="BB1717-like"/>
    <property type="match status" value="1"/>
</dbReference>
<protein>
    <recommendedName>
        <fullName evidence="8">Abasic site processing protein</fullName>
        <ecNumber evidence="8">3.4.-.-</ecNumber>
    </recommendedName>
</protein>
<dbReference type="GO" id="GO:0003697">
    <property type="term" value="F:single-stranded DNA binding"/>
    <property type="evidence" value="ECO:0007669"/>
    <property type="project" value="InterPro"/>
</dbReference>
<dbReference type="RefSeq" id="WP_180942004.1">
    <property type="nucleotide sequence ID" value="NZ_CP041240.1"/>
</dbReference>
<dbReference type="PANTHER" id="PTHR13604">
    <property type="entry name" value="DC12-RELATED"/>
    <property type="match status" value="1"/>
</dbReference>
<evidence type="ECO:0000256" key="1">
    <source>
        <dbReference type="ARBA" id="ARBA00008136"/>
    </source>
</evidence>
<keyword evidence="4 8" id="KW-0378">Hydrolase</keyword>
<evidence type="ECO:0000256" key="2">
    <source>
        <dbReference type="ARBA" id="ARBA00022670"/>
    </source>
</evidence>
<keyword evidence="9" id="KW-0614">Plasmid</keyword>